<evidence type="ECO:0000313" key="5">
    <source>
        <dbReference type="EMBL" id="SEM91554.1"/>
    </source>
</evidence>
<dbReference type="RefSeq" id="WP_089965707.1">
    <property type="nucleotide sequence ID" value="NZ_FOCQ01000003.1"/>
</dbReference>
<comment type="similarity">
    <text evidence="1">Belongs to the ATP-dependent AMP-binding enzyme family.</text>
</comment>
<dbReference type="CDD" id="cd05936">
    <property type="entry name" value="FC-FACS_FadD_like"/>
    <property type="match status" value="1"/>
</dbReference>
<protein>
    <submittedName>
        <fullName evidence="5">Long-chain acyl-CoA synthetase</fullName>
    </submittedName>
</protein>
<evidence type="ECO:0000259" key="3">
    <source>
        <dbReference type="Pfam" id="PF00501"/>
    </source>
</evidence>
<dbReference type="FunFam" id="3.40.50.12780:FF:000003">
    <property type="entry name" value="Long-chain-fatty-acid--CoA ligase FadD"/>
    <property type="match status" value="1"/>
</dbReference>
<dbReference type="STRING" id="1173111.SAMN05444955_103150"/>
<evidence type="ECO:0000256" key="1">
    <source>
        <dbReference type="ARBA" id="ARBA00006432"/>
    </source>
</evidence>
<dbReference type="InterPro" id="IPR020845">
    <property type="entry name" value="AMP-binding_CS"/>
</dbReference>
<dbReference type="PROSITE" id="PS00455">
    <property type="entry name" value="AMP_BINDING"/>
    <property type="match status" value="1"/>
</dbReference>
<dbReference type="EMBL" id="FOCQ01000003">
    <property type="protein sequence ID" value="SEM91554.1"/>
    <property type="molecule type" value="Genomic_DNA"/>
</dbReference>
<dbReference type="NCBIfam" id="NF004837">
    <property type="entry name" value="PRK06187.1"/>
    <property type="match status" value="1"/>
</dbReference>
<dbReference type="PANTHER" id="PTHR43767">
    <property type="entry name" value="LONG-CHAIN-FATTY-ACID--COA LIGASE"/>
    <property type="match status" value="1"/>
</dbReference>
<dbReference type="OrthoDB" id="9803968at2"/>
<dbReference type="FunFam" id="3.30.300.30:FF:000008">
    <property type="entry name" value="2,3-dihydroxybenzoate-AMP ligase"/>
    <property type="match status" value="1"/>
</dbReference>
<dbReference type="Gene3D" id="3.40.50.12780">
    <property type="entry name" value="N-terminal domain of ligase-like"/>
    <property type="match status" value="1"/>
</dbReference>
<dbReference type="SUPFAM" id="SSF56801">
    <property type="entry name" value="Acetyl-CoA synthetase-like"/>
    <property type="match status" value="1"/>
</dbReference>
<evidence type="ECO:0000259" key="4">
    <source>
        <dbReference type="Pfam" id="PF13193"/>
    </source>
</evidence>
<dbReference type="InterPro" id="IPR042099">
    <property type="entry name" value="ANL_N_sf"/>
</dbReference>
<dbReference type="InterPro" id="IPR025110">
    <property type="entry name" value="AMP-bd_C"/>
</dbReference>
<keyword evidence="6" id="KW-1185">Reference proteome</keyword>
<dbReference type="InterPro" id="IPR050237">
    <property type="entry name" value="ATP-dep_AMP-bd_enzyme"/>
</dbReference>
<sequence>MSYSGKPWLKFYHPNVSEYLELERKSLTKLLLESVESYGDQTALTFYGQTWTFQDVYQKSERFAARLHEEGFQKGDRLAIMLPNTPHYIFSIFGALRLGGIVVQVNPMYVEREIEYVLNDSGAEFMVVFDALYPRVKNVRSKTSLKKIIVVSLGNQTTDLDNGDFRFEEFLPSSAAQAPNVDIDPDEDVAFLQYTGGTTGVSKGVMLTHFNIAANIEQMYAFSYQTIDDMPENPKVMSILPMFHIYGLTCNVFMGFRAGLNQIILPRFDVEEVLQTVKREKPFQFGGVPTMYIALNNHPDLENYGFDQIRFYNSGGAAMPVEQLHLFEKRTHCNLCEGYGLSETSPVTHFNPLFLVRRPGSIGIPVPHTEVKIVKETDKGIEEVPVGEVGELMIKGPQVMKGYWNKPEETKAVLKDGWLFTGDLARMDNDGYFYIVDRKKDMIIASGYNVYPREVEEVLYQHPAVKEVIVIGVPDEYRGETVKAYITLKEDQQATEEELIEFSRQFLAPYKAPRMIEFREQLPRSAVGKLLRRVLRDEEMKKNP</sequence>
<dbReference type="AlphaFoldDB" id="A0A1H8CAU2"/>
<dbReference type="Pfam" id="PF13193">
    <property type="entry name" value="AMP-binding_C"/>
    <property type="match status" value="1"/>
</dbReference>
<dbReference type="InterPro" id="IPR000873">
    <property type="entry name" value="AMP-dep_synth/lig_dom"/>
</dbReference>
<feature type="domain" description="AMP-binding enzyme C-terminal" evidence="4">
    <location>
        <begin position="454"/>
        <end position="529"/>
    </location>
</feature>
<dbReference type="Proteomes" id="UP000199695">
    <property type="component" value="Unassembled WGS sequence"/>
</dbReference>
<feature type="domain" description="AMP-dependent synthetase/ligase" evidence="3">
    <location>
        <begin position="33"/>
        <end position="404"/>
    </location>
</feature>
<proteinExistence type="inferred from homology"/>
<evidence type="ECO:0000256" key="2">
    <source>
        <dbReference type="ARBA" id="ARBA00022598"/>
    </source>
</evidence>
<keyword evidence="2" id="KW-0436">Ligase</keyword>
<dbReference type="InterPro" id="IPR045851">
    <property type="entry name" value="AMP-bd_C_sf"/>
</dbReference>
<reference evidence="5 6" key="1">
    <citation type="submission" date="2016-10" db="EMBL/GenBank/DDBJ databases">
        <authorList>
            <person name="de Groot N.N."/>
        </authorList>
    </citation>
    <scope>NUCLEOTIDE SEQUENCE [LARGE SCALE GENOMIC DNA]</scope>
    <source>
        <strain evidence="5 6">DSM 46701</strain>
    </source>
</reference>
<evidence type="ECO:0000313" key="6">
    <source>
        <dbReference type="Proteomes" id="UP000199695"/>
    </source>
</evidence>
<dbReference type="PANTHER" id="PTHR43767:SF9">
    <property type="entry name" value="LONG-CHAIN-FATTY-ACID--COA LIGASE"/>
    <property type="match status" value="1"/>
</dbReference>
<name>A0A1H8CAU2_9BACL</name>
<dbReference type="Pfam" id="PF00501">
    <property type="entry name" value="AMP-binding"/>
    <property type="match status" value="1"/>
</dbReference>
<gene>
    <name evidence="5" type="ORF">SAMN05444955_103150</name>
</gene>
<organism evidence="5 6">
    <name type="scientific">Lihuaxuella thermophila</name>
    <dbReference type="NCBI Taxonomy" id="1173111"/>
    <lineage>
        <taxon>Bacteria</taxon>
        <taxon>Bacillati</taxon>
        <taxon>Bacillota</taxon>
        <taxon>Bacilli</taxon>
        <taxon>Bacillales</taxon>
        <taxon>Thermoactinomycetaceae</taxon>
        <taxon>Lihuaxuella</taxon>
    </lineage>
</organism>
<dbReference type="Gene3D" id="3.30.300.30">
    <property type="match status" value="1"/>
</dbReference>
<accession>A0A1H8CAU2</accession>
<dbReference type="GO" id="GO:0016877">
    <property type="term" value="F:ligase activity, forming carbon-sulfur bonds"/>
    <property type="evidence" value="ECO:0007669"/>
    <property type="project" value="UniProtKB-ARBA"/>
</dbReference>